<dbReference type="Pfam" id="PF00498">
    <property type="entry name" value="FHA"/>
    <property type="match status" value="1"/>
</dbReference>
<feature type="domain" description="FHA" evidence="2">
    <location>
        <begin position="309"/>
        <end position="410"/>
    </location>
</feature>
<feature type="region of interest" description="Disordered" evidence="1">
    <location>
        <begin position="495"/>
        <end position="516"/>
    </location>
</feature>
<sequence>MSEDQLSNDIHSEEDYQQAFQSPVVIDRQEEIEFQKNNEQLIYQQNNNEISQQQQLQMFQQQEVQIMGGQQSNFQVQNSVQINNGYMTTAHQRMETQGENEHIQNMQQDYGKDNENEGQQNGAGQMKYASEMNFMQNNQIQNLHFSQQQQQNEISQHINLDNNNNGNNSNNNNNNNNNFNIEGNQNRSGNQQGEDQQISQIFNSQQILQRSNLQNNSNNNNSINNNNNHNNSNNNIVFRSPLPDSLNSKYYNYKKKTSQNNSNFNYDEPYMKITILRNTNTQLNEQPQEYFINANGMKDTKKNTDNNDIIIGRQFSTTNDQQQEIHPNDIVLASNDRAISRIHCKIIYKEGFLKSNIQTDFQVFLGCTHKRSNSIWKKMPCYLMQIVLDFVRPEKKFYLVDIGSVYGTFIRVKPEEPQMVMKGQIYLIGADTQFNVTDMCVPQVLQQGFKKNSNNNYNNNCQSVYGSMFTSSGERENEKKEQQMDIECCSQEQRNLTRGKIEEEEEEEGKHEQFNKIEEDLYQNVEGDILSNNLKELEEEEEKIREEYQDKLFFEFLAEEKNKNKAQIHGLDESEEAILEKFVKKNNNEQNLNRTQHLGENSQRPFIKIELVSQGQTQNNNQPSIHIFVAPIYDEKLNIQKKNFKIGRSQDCNIIITHNTISRKQSCIFYDYIKKQWFLHDGEIIGDIRRESSNGTWISLQDCREKRPQNNRQESDQRQIFNGTEIKISESILKVELFNMEKKKKEIMSD</sequence>
<evidence type="ECO:0000256" key="1">
    <source>
        <dbReference type="SAM" id="MobiDB-lite"/>
    </source>
</evidence>
<feature type="compositionally biased region" description="Low complexity" evidence="1">
    <location>
        <begin position="159"/>
        <end position="186"/>
    </location>
</feature>
<dbReference type="InParanoid" id="A0A0V0QCB4"/>
<name>A0A0V0QCB4_PSEPJ</name>
<reference evidence="3 4" key="1">
    <citation type="journal article" date="2015" name="Sci. Rep.">
        <title>Genome of the facultative scuticociliatosis pathogen Pseudocohnilembus persalinus provides insight into its virulence through horizontal gene transfer.</title>
        <authorList>
            <person name="Xiong J."/>
            <person name="Wang G."/>
            <person name="Cheng J."/>
            <person name="Tian M."/>
            <person name="Pan X."/>
            <person name="Warren A."/>
            <person name="Jiang C."/>
            <person name="Yuan D."/>
            <person name="Miao W."/>
        </authorList>
    </citation>
    <scope>NUCLEOTIDE SEQUENCE [LARGE SCALE GENOMIC DNA]</scope>
    <source>
        <strain evidence="3">36N120E</strain>
    </source>
</reference>
<dbReference type="Gene3D" id="2.60.200.20">
    <property type="match status" value="2"/>
</dbReference>
<feature type="domain" description="FHA" evidence="2">
    <location>
        <begin position="644"/>
        <end position="699"/>
    </location>
</feature>
<dbReference type="PANTHER" id="PTHR46210">
    <property type="entry name" value="FHA DOMAIN-CONTAINING PROTEIN"/>
    <property type="match status" value="1"/>
</dbReference>
<dbReference type="PROSITE" id="PS50006">
    <property type="entry name" value="FHA_DOMAIN"/>
    <property type="match status" value="2"/>
</dbReference>
<dbReference type="SUPFAM" id="SSF49879">
    <property type="entry name" value="SMAD/FHA domain"/>
    <property type="match status" value="2"/>
</dbReference>
<dbReference type="Proteomes" id="UP000054937">
    <property type="component" value="Unassembled WGS sequence"/>
</dbReference>
<evidence type="ECO:0000259" key="2">
    <source>
        <dbReference type="PROSITE" id="PS50006"/>
    </source>
</evidence>
<evidence type="ECO:0000313" key="3">
    <source>
        <dbReference type="EMBL" id="KRW99875.1"/>
    </source>
</evidence>
<comment type="caution">
    <text evidence="3">The sequence shown here is derived from an EMBL/GenBank/DDBJ whole genome shotgun (WGS) entry which is preliminary data.</text>
</comment>
<organism evidence="3 4">
    <name type="scientific">Pseudocohnilembus persalinus</name>
    <name type="common">Ciliate</name>
    <dbReference type="NCBI Taxonomy" id="266149"/>
    <lineage>
        <taxon>Eukaryota</taxon>
        <taxon>Sar</taxon>
        <taxon>Alveolata</taxon>
        <taxon>Ciliophora</taxon>
        <taxon>Intramacronucleata</taxon>
        <taxon>Oligohymenophorea</taxon>
        <taxon>Scuticociliatia</taxon>
        <taxon>Philasterida</taxon>
        <taxon>Pseudocohnilembidae</taxon>
        <taxon>Pseudocohnilembus</taxon>
    </lineage>
</organism>
<keyword evidence="4" id="KW-1185">Reference proteome</keyword>
<gene>
    <name evidence="3" type="ORF">PPERSA_10994</name>
</gene>
<protein>
    <submittedName>
        <fullName evidence="3">SMAD/FHA domain</fullName>
    </submittedName>
</protein>
<proteinExistence type="predicted"/>
<evidence type="ECO:0000313" key="4">
    <source>
        <dbReference type="Proteomes" id="UP000054937"/>
    </source>
</evidence>
<feature type="compositionally biased region" description="Low complexity" evidence="1">
    <location>
        <begin position="213"/>
        <end position="235"/>
    </location>
</feature>
<dbReference type="PANTHER" id="PTHR46210:SF1">
    <property type="entry name" value="FHA DOMAIN-CONTAINING PROTEIN"/>
    <property type="match status" value="1"/>
</dbReference>
<dbReference type="CDD" id="cd00060">
    <property type="entry name" value="FHA"/>
    <property type="match status" value="1"/>
</dbReference>
<dbReference type="OrthoDB" id="298175at2759"/>
<feature type="region of interest" description="Disordered" evidence="1">
    <location>
        <begin position="158"/>
        <end position="196"/>
    </location>
</feature>
<feature type="region of interest" description="Disordered" evidence="1">
    <location>
        <begin position="213"/>
        <end position="241"/>
    </location>
</feature>
<dbReference type="InterPro" id="IPR000253">
    <property type="entry name" value="FHA_dom"/>
</dbReference>
<dbReference type="SMART" id="SM00240">
    <property type="entry name" value="FHA"/>
    <property type="match status" value="2"/>
</dbReference>
<accession>A0A0V0QCB4</accession>
<dbReference type="InterPro" id="IPR008984">
    <property type="entry name" value="SMAD_FHA_dom_sf"/>
</dbReference>
<dbReference type="EMBL" id="LDAU01000203">
    <property type="protein sequence ID" value="KRW99875.1"/>
    <property type="molecule type" value="Genomic_DNA"/>
</dbReference>
<dbReference type="OMA" id="IITHNTI"/>
<dbReference type="AlphaFoldDB" id="A0A0V0QCB4"/>